<gene>
    <name evidence="1" type="ORF">Q9L58_007868</name>
</gene>
<accession>A0ABR3GBC0</accession>
<comment type="caution">
    <text evidence="1">The sequence shown here is derived from an EMBL/GenBank/DDBJ whole genome shotgun (WGS) entry which is preliminary data.</text>
</comment>
<name>A0ABR3GBC0_9PEZI</name>
<reference evidence="1 2" key="1">
    <citation type="submission" date="2024-02" db="EMBL/GenBank/DDBJ databases">
        <title>Discinaceae phylogenomics.</title>
        <authorList>
            <person name="Dirks A.C."/>
            <person name="James T.Y."/>
        </authorList>
    </citation>
    <scope>NUCLEOTIDE SEQUENCE [LARGE SCALE GENOMIC DNA]</scope>
    <source>
        <strain evidence="1 2">ACD0624</strain>
    </source>
</reference>
<evidence type="ECO:0000313" key="2">
    <source>
        <dbReference type="Proteomes" id="UP001447188"/>
    </source>
</evidence>
<keyword evidence="2" id="KW-1185">Reference proteome</keyword>
<sequence>MSNGMGDSEGGEGYGMRLGVNNGAVNRVSSQSLADVYDSYYDGSKRMSNVRESAYIGTTSSAYDDALVQEEDRRYPRMV</sequence>
<evidence type="ECO:0000313" key="1">
    <source>
        <dbReference type="EMBL" id="KAL0633257.1"/>
    </source>
</evidence>
<protein>
    <submittedName>
        <fullName evidence="1">Uncharacterized protein</fullName>
    </submittedName>
</protein>
<dbReference type="EMBL" id="JBBBZM010000132">
    <property type="protein sequence ID" value="KAL0633257.1"/>
    <property type="molecule type" value="Genomic_DNA"/>
</dbReference>
<organism evidence="1 2">
    <name type="scientific">Discina gigas</name>
    <dbReference type="NCBI Taxonomy" id="1032678"/>
    <lineage>
        <taxon>Eukaryota</taxon>
        <taxon>Fungi</taxon>
        <taxon>Dikarya</taxon>
        <taxon>Ascomycota</taxon>
        <taxon>Pezizomycotina</taxon>
        <taxon>Pezizomycetes</taxon>
        <taxon>Pezizales</taxon>
        <taxon>Discinaceae</taxon>
        <taxon>Discina</taxon>
    </lineage>
</organism>
<dbReference type="Proteomes" id="UP001447188">
    <property type="component" value="Unassembled WGS sequence"/>
</dbReference>
<proteinExistence type="predicted"/>